<dbReference type="OrthoDB" id="9815856at2"/>
<evidence type="ECO:0000256" key="6">
    <source>
        <dbReference type="ARBA" id="ARBA00023244"/>
    </source>
</evidence>
<dbReference type="SUPFAM" id="SSF51735">
    <property type="entry name" value="NAD(P)-binding Rossmann-fold domains"/>
    <property type="match status" value="1"/>
</dbReference>
<evidence type="ECO:0000256" key="5">
    <source>
        <dbReference type="ARBA" id="ARBA00023239"/>
    </source>
</evidence>
<keyword evidence="11" id="KW-1185">Reference proteome</keyword>
<evidence type="ECO:0000313" key="11">
    <source>
        <dbReference type="Proteomes" id="UP000244906"/>
    </source>
</evidence>
<dbReference type="Proteomes" id="UP000244906">
    <property type="component" value="Unassembled WGS sequence"/>
</dbReference>
<accession>A0A2V1GXH2</accession>
<dbReference type="InterPro" id="IPR037115">
    <property type="entry name" value="Sirohaem_synt_dimer_dom_sf"/>
</dbReference>
<dbReference type="GO" id="GO:0004325">
    <property type="term" value="F:ferrochelatase activity"/>
    <property type="evidence" value="ECO:0007669"/>
    <property type="project" value="InterPro"/>
</dbReference>
<proteinExistence type="predicted"/>
<dbReference type="NCBIfam" id="TIGR01470">
    <property type="entry name" value="cysG_Nterm"/>
    <property type="match status" value="1"/>
</dbReference>
<evidence type="ECO:0000256" key="2">
    <source>
        <dbReference type="ARBA" id="ARBA00012400"/>
    </source>
</evidence>
<dbReference type="UniPathway" id="UPA00262">
    <property type="reaction ID" value="UER00222"/>
</dbReference>
<dbReference type="EMBL" id="QDDL01000001">
    <property type="protein sequence ID" value="PVZ71486.1"/>
    <property type="molecule type" value="Genomic_DNA"/>
</dbReference>
<dbReference type="Gene3D" id="3.40.50.720">
    <property type="entry name" value="NAD(P)-binding Rossmann-like Domain"/>
    <property type="match status" value="1"/>
</dbReference>
<keyword evidence="6" id="KW-0627">Porphyrin biosynthesis</keyword>
<reference evidence="10 11" key="1">
    <citation type="submission" date="2018-04" db="EMBL/GenBank/DDBJ databases">
        <title>Thalassorhabdus spongiae gen. nov., sp. nov., isolated from a marine sponge in South-West Iceland.</title>
        <authorList>
            <person name="Knobloch S."/>
            <person name="Daussin A."/>
            <person name="Johannsson R."/>
            <person name="Marteinsson V.T."/>
        </authorList>
    </citation>
    <scope>NUCLEOTIDE SEQUENCE [LARGE SCALE GENOMIC DNA]</scope>
    <source>
        <strain evidence="10 11">Hp12</strain>
    </source>
</reference>
<evidence type="ECO:0000256" key="8">
    <source>
        <dbReference type="ARBA" id="ARBA00047561"/>
    </source>
</evidence>
<comment type="pathway">
    <text evidence="1">Porphyrin-containing compound metabolism; siroheme biosynthesis; sirohydrochlorin from precorrin-2: step 1/1.</text>
</comment>
<organism evidence="10 11">
    <name type="scientific">Pelagibaculum spongiae</name>
    <dbReference type="NCBI Taxonomy" id="2080658"/>
    <lineage>
        <taxon>Bacteria</taxon>
        <taxon>Pseudomonadati</taxon>
        <taxon>Pseudomonadota</taxon>
        <taxon>Gammaproteobacteria</taxon>
        <taxon>Oceanospirillales</taxon>
        <taxon>Pelagibaculum</taxon>
    </lineage>
</organism>
<feature type="domain" description="Sirohaem synthase dimerisation" evidence="9">
    <location>
        <begin position="152"/>
        <end position="207"/>
    </location>
</feature>
<dbReference type="Gene3D" id="1.10.8.210">
    <property type="entry name" value="Sirohaem synthase, dimerisation domain"/>
    <property type="match status" value="1"/>
</dbReference>
<evidence type="ECO:0000256" key="7">
    <source>
        <dbReference type="ARBA" id="ARBA00023268"/>
    </source>
</evidence>
<dbReference type="GO" id="GO:0043115">
    <property type="term" value="F:precorrin-2 dehydrogenase activity"/>
    <property type="evidence" value="ECO:0007669"/>
    <property type="project" value="UniProtKB-EC"/>
</dbReference>
<dbReference type="PANTHER" id="PTHR35330:SF1">
    <property type="entry name" value="SIROHEME BIOSYNTHESIS PROTEIN MET8"/>
    <property type="match status" value="1"/>
</dbReference>
<dbReference type="Gene3D" id="3.30.160.110">
    <property type="entry name" value="Siroheme synthase, domain 2"/>
    <property type="match status" value="1"/>
</dbReference>
<evidence type="ECO:0000256" key="4">
    <source>
        <dbReference type="ARBA" id="ARBA00023027"/>
    </source>
</evidence>
<dbReference type="SUPFAM" id="SSF75615">
    <property type="entry name" value="Siroheme synthase middle domains-like"/>
    <property type="match status" value="1"/>
</dbReference>
<dbReference type="Pfam" id="PF13241">
    <property type="entry name" value="NAD_binding_7"/>
    <property type="match status" value="1"/>
</dbReference>
<dbReference type="InterPro" id="IPR019478">
    <property type="entry name" value="Sirohaem_synthase_dimer_dom"/>
</dbReference>
<sequence>MDFLPAFLDLKTRTCLVAGGGEVASRKLALLLRAGAKVIVVSPDINSEIQQFIDSGEKLYWHKKKFAAGDITAKTLVVAATSDSAVNQEISKLCQQNNIPVNVVDAPKLCSFIMPAIVDRSPILVAVASGGSAPVLARLIRSRIEALLPSSTGAMASLADKYRSRVKLAYKSLALRRRFWENAFEGKFAELNEKNLVKDAEELLVDQIGMPISQQGNLVLVKVFGQQADLFCFRALRLMQQADHVFYSENFPPELLDLVRRDAGREAWSDDSLANVFQRVDSNERVVCLIDGYSQVAGEIALETEKRPIDFSLINGSTETTVN</sequence>
<name>A0A2V1GXH2_9GAMM</name>
<dbReference type="Pfam" id="PF10414">
    <property type="entry name" value="CysG_dimeriser"/>
    <property type="match status" value="1"/>
</dbReference>
<gene>
    <name evidence="10" type="ORF">DC094_00075</name>
</gene>
<dbReference type="SUPFAM" id="SSF53790">
    <property type="entry name" value="Tetrapyrrole methylase"/>
    <property type="match status" value="1"/>
</dbReference>
<keyword evidence="4" id="KW-0520">NAD</keyword>
<dbReference type="InterPro" id="IPR036291">
    <property type="entry name" value="NAD(P)-bd_dom_sf"/>
</dbReference>
<keyword evidence="3" id="KW-0560">Oxidoreductase</keyword>
<keyword evidence="5" id="KW-0456">Lyase</keyword>
<evidence type="ECO:0000256" key="1">
    <source>
        <dbReference type="ARBA" id="ARBA00005010"/>
    </source>
</evidence>
<dbReference type="EC" id="1.3.1.76" evidence="2"/>
<evidence type="ECO:0000256" key="3">
    <source>
        <dbReference type="ARBA" id="ARBA00023002"/>
    </source>
</evidence>
<dbReference type="RefSeq" id="WP_116685075.1">
    <property type="nucleotide sequence ID" value="NZ_CAWNYD010000001.1"/>
</dbReference>
<dbReference type="InterPro" id="IPR014777">
    <property type="entry name" value="4pyrrole_Mease_sub1"/>
</dbReference>
<dbReference type="Gene3D" id="3.40.1010.10">
    <property type="entry name" value="Cobalt-precorrin-4 Transmethylase, Domain 1"/>
    <property type="match status" value="1"/>
</dbReference>
<dbReference type="GO" id="GO:0019354">
    <property type="term" value="P:siroheme biosynthetic process"/>
    <property type="evidence" value="ECO:0007669"/>
    <property type="project" value="UniProtKB-UniPathway"/>
</dbReference>
<comment type="caution">
    <text evidence="10">The sequence shown here is derived from an EMBL/GenBank/DDBJ whole genome shotgun (WGS) entry which is preliminary data.</text>
</comment>
<keyword evidence="7" id="KW-0511">Multifunctional enzyme</keyword>
<dbReference type="FunFam" id="3.30.160.110:FF:000001">
    <property type="entry name" value="Siroheme synthase"/>
    <property type="match status" value="1"/>
</dbReference>
<dbReference type="GO" id="GO:0008168">
    <property type="term" value="F:methyltransferase activity"/>
    <property type="evidence" value="ECO:0007669"/>
    <property type="project" value="InterPro"/>
</dbReference>
<dbReference type="InterPro" id="IPR006367">
    <property type="entry name" value="Sirohaem_synthase_N"/>
</dbReference>
<comment type="catalytic activity">
    <reaction evidence="8">
        <text>precorrin-2 + NAD(+) = sirohydrochlorin + NADH + 2 H(+)</text>
        <dbReference type="Rhea" id="RHEA:15613"/>
        <dbReference type="ChEBI" id="CHEBI:15378"/>
        <dbReference type="ChEBI" id="CHEBI:57540"/>
        <dbReference type="ChEBI" id="CHEBI:57945"/>
        <dbReference type="ChEBI" id="CHEBI:58351"/>
        <dbReference type="ChEBI" id="CHEBI:58827"/>
        <dbReference type="EC" id="1.3.1.76"/>
    </reaction>
</comment>
<dbReference type="AlphaFoldDB" id="A0A2V1GXH2"/>
<evidence type="ECO:0000313" key="10">
    <source>
        <dbReference type="EMBL" id="PVZ71486.1"/>
    </source>
</evidence>
<dbReference type="PANTHER" id="PTHR35330">
    <property type="entry name" value="SIROHEME BIOSYNTHESIS PROTEIN MET8"/>
    <property type="match status" value="1"/>
</dbReference>
<dbReference type="InterPro" id="IPR035996">
    <property type="entry name" value="4pyrrol_Methylase_sf"/>
</dbReference>
<dbReference type="InterPro" id="IPR028161">
    <property type="entry name" value="Met8-like"/>
</dbReference>
<evidence type="ECO:0000259" key="9">
    <source>
        <dbReference type="Pfam" id="PF10414"/>
    </source>
</evidence>
<protein>
    <recommendedName>
        <fullName evidence="2">precorrin-2 dehydrogenase</fullName>
        <ecNumber evidence="2">1.3.1.76</ecNumber>
    </recommendedName>
</protein>